<evidence type="ECO:0000313" key="1">
    <source>
        <dbReference type="EMBL" id="KKL57318.1"/>
    </source>
</evidence>
<organism evidence="1">
    <name type="scientific">marine sediment metagenome</name>
    <dbReference type="NCBI Taxonomy" id="412755"/>
    <lineage>
        <taxon>unclassified sequences</taxon>
        <taxon>metagenomes</taxon>
        <taxon>ecological metagenomes</taxon>
    </lineage>
</organism>
<comment type="caution">
    <text evidence="1">The sequence shown here is derived from an EMBL/GenBank/DDBJ whole genome shotgun (WGS) entry which is preliminary data.</text>
</comment>
<reference evidence="1" key="1">
    <citation type="journal article" date="2015" name="Nature">
        <title>Complex archaea that bridge the gap between prokaryotes and eukaryotes.</title>
        <authorList>
            <person name="Spang A."/>
            <person name="Saw J.H."/>
            <person name="Jorgensen S.L."/>
            <person name="Zaremba-Niedzwiedzka K."/>
            <person name="Martijn J."/>
            <person name="Lind A.E."/>
            <person name="van Eijk R."/>
            <person name="Schleper C."/>
            <person name="Guy L."/>
            <person name="Ettema T.J."/>
        </authorList>
    </citation>
    <scope>NUCLEOTIDE SEQUENCE</scope>
</reference>
<gene>
    <name evidence="1" type="ORF">LCGC14_2236570</name>
</gene>
<sequence length="31" mass="3510">LLYNIAVDEAGGDSLMSRFDWMIRLAPLLND</sequence>
<feature type="non-terminal residue" evidence="1">
    <location>
        <position position="1"/>
    </location>
</feature>
<proteinExistence type="predicted"/>
<name>A0A0F9D6G9_9ZZZZ</name>
<dbReference type="EMBL" id="LAZR01030204">
    <property type="protein sequence ID" value="KKL57318.1"/>
    <property type="molecule type" value="Genomic_DNA"/>
</dbReference>
<accession>A0A0F9D6G9</accession>
<dbReference type="AlphaFoldDB" id="A0A0F9D6G9"/>
<protein>
    <submittedName>
        <fullName evidence="1">Uncharacterized protein</fullName>
    </submittedName>
</protein>